<dbReference type="Proteomes" id="UP000521943">
    <property type="component" value="Unassembled WGS sequence"/>
</dbReference>
<comment type="caution">
    <text evidence="1">The sequence shown here is derived from an EMBL/GenBank/DDBJ whole genome shotgun (WGS) entry which is preliminary data.</text>
</comment>
<name>A0A8H6HFZ5_9AGAR</name>
<reference evidence="1 2" key="1">
    <citation type="submission" date="2020-07" db="EMBL/GenBank/DDBJ databases">
        <title>Comparative genomics of pyrophilous fungi reveals a link between fire events and developmental genes.</title>
        <authorList>
            <consortium name="DOE Joint Genome Institute"/>
            <person name="Steindorff A.S."/>
            <person name="Carver A."/>
            <person name="Calhoun S."/>
            <person name="Stillman K."/>
            <person name="Liu H."/>
            <person name="Lipzen A."/>
            <person name="Pangilinan J."/>
            <person name="Labutti K."/>
            <person name="Bruns T.D."/>
            <person name="Grigoriev I.V."/>
        </authorList>
    </citation>
    <scope>NUCLEOTIDE SEQUENCE [LARGE SCALE GENOMIC DNA]</scope>
    <source>
        <strain evidence="1 2">CBS 144469</strain>
    </source>
</reference>
<organism evidence="1 2">
    <name type="scientific">Ephemerocybe angulata</name>
    <dbReference type="NCBI Taxonomy" id="980116"/>
    <lineage>
        <taxon>Eukaryota</taxon>
        <taxon>Fungi</taxon>
        <taxon>Dikarya</taxon>
        <taxon>Basidiomycota</taxon>
        <taxon>Agaricomycotina</taxon>
        <taxon>Agaricomycetes</taxon>
        <taxon>Agaricomycetidae</taxon>
        <taxon>Agaricales</taxon>
        <taxon>Agaricineae</taxon>
        <taxon>Psathyrellaceae</taxon>
        <taxon>Ephemerocybe</taxon>
    </lineage>
</organism>
<dbReference type="OrthoDB" id="3086403at2759"/>
<proteinExistence type="predicted"/>
<sequence length="157" mass="18268">MPSRSRESVIITPGLHEVPLQLSKSARTTPPVAGSIHPETGAKTREKAFSIPLHLEQMCRFIDHFHPDLYMTPGFEKLAKFMDVVQNYLPEEWNLELAWIMVPIGKQLWHTLGIVICGNRTEEEMQKQYDDKLIKRIQDILNVKTPPGWYFVTEEYY</sequence>
<evidence type="ECO:0000313" key="2">
    <source>
        <dbReference type="Proteomes" id="UP000521943"/>
    </source>
</evidence>
<gene>
    <name evidence="1" type="ORF">DFP72DRAFT_42634</name>
</gene>
<keyword evidence="2" id="KW-1185">Reference proteome</keyword>
<protein>
    <submittedName>
        <fullName evidence="1">Uncharacterized protein</fullName>
    </submittedName>
</protein>
<evidence type="ECO:0000313" key="1">
    <source>
        <dbReference type="EMBL" id="KAF6745705.1"/>
    </source>
</evidence>
<dbReference type="EMBL" id="JACGCI010000101">
    <property type="protein sequence ID" value="KAF6745705.1"/>
    <property type="molecule type" value="Genomic_DNA"/>
</dbReference>
<dbReference type="AlphaFoldDB" id="A0A8H6HFZ5"/>
<accession>A0A8H6HFZ5</accession>